<dbReference type="InterPro" id="IPR022346">
    <property type="entry name" value="T2SS_GspH"/>
</dbReference>
<dbReference type="SUPFAM" id="SSF54523">
    <property type="entry name" value="Pili subunits"/>
    <property type="match status" value="1"/>
</dbReference>
<organism evidence="13 14">
    <name type="scientific">Undibacterium parvum</name>
    <dbReference type="NCBI Taxonomy" id="401471"/>
    <lineage>
        <taxon>Bacteria</taxon>
        <taxon>Pseudomonadati</taxon>
        <taxon>Pseudomonadota</taxon>
        <taxon>Betaproteobacteria</taxon>
        <taxon>Burkholderiales</taxon>
        <taxon>Oxalobacteraceae</taxon>
        <taxon>Undibacterium</taxon>
    </lineage>
</organism>
<evidence type="ECO:0000313" key="14">
    <source>
        <dbReference type="Proteomes" id="UP000275663"/>
    </source>
</evidence>
<keyword evidence="4" id="KW-0488">Methylation</keyword>
<evidence type="ECO:0000259" key="12">
    <source>
        <dbReference type="Pfam" id="PF12019"/>
    </source>
</evidence>
<comment type="similarity">
    <text evidence="9">Belongs to the GSP H family.</text>
</comment>
<dbReference type="GO" id="GO:0015627">
    <property type="term" value="C:type II protein secretion system complex"/>
    <property type="evidence" value="ECO:0007669"/>
    <property type="project" value="InterPro"/>
</dbReference>
<dbReference type="Gene3D" id="3.55.40.10">
    <property type="entry name" value="minor pseudopilin epsh domain"/>
    <property type="match status" value="1"/>
</dbReference>
<evidence type="ECO:0000313" key="13">
    <source>
        <dbReference type="EMBL" id="AZP11327.1"/>
    </source>
</evidence>
<evidence type="ECO:0000256" key="7">
    <source>
        <dbReference type="ARBA" id="ARBA00022989"/>
    </source>
</evidence>
<dbReference type="KEGG" id="upv:EJN92_04480"/>
<evidence type="ECO:0000256" key="8">
    <source>
        <dbReference type="ARBA" id="ARBA00023136"/>
    </source>
</evidence>
<dbReference type="InterPro" id="IPR012902">
    <property type="entry name" value="N_methyl_site"/>
</dbReference>
<comment type="subcellular location">
    <subcellularLocation>
        <location evidence="1">Cell inner membrane</location>
        <topology evidence="1">Single-pass membrane protein</topology>
    </subcellularLocation>
</comment>
<keyword evidence="8 11" id="KW-0472">Membrane</keyword>
<proteinExistence type="inferred from homology"/>
<dbReference type="Pfam" id="PF12019">
    <property type="entry name" value="GspH"/>
    <property type="match status" value="1"/>
</dbReference>
<dbReference type="AlphaFoldDB" id="A0A3Q9BQE8"/>
<evidence type="ECO:0000256" key="6">
    <source>
        <dbReference type="ARBA" id="ARBA00022692"/>
    </source>
</evidence>
<evidence type="ECO:0000256" key="11">
    <source>
        <dbReference type="SAM" id="Phobius"/>
    </source>
</evidence>
<reference evidence="13 14" key="1">
    <citation type="journal article" date="2011" name="Int. J. Syst. Evol. Microbiol.">
        <title>Description of Undibacterium oligocarboniphilum sp. nov., isolated from purified water, and Undibacterium pigrum strain CCUG 49012 as the type strain of Undibacterium parvum sp. nov., and emended descriptions of the genus Undibacterium and the species Undibacterium pigrum.</title>
        <authorList>
            <person name="Eder W."/>
            <person name="Wanner G."/>
            <person name="Ludwig W."/>
            <person name="Busse H.J."/>
            <person name="Ziemke-Kageler F."/>
            <person name="Lang E."/>
        </authorList>
    </citation>
    <scope>NUCLEOTIDE SEQUENCE [LARGE SCALE GENOMIC DNA]</scope>
    <source>
        <strain evidence="13 14">DSM 23061</strain>
    </source>
</reference>
<name>A0A3Q9BQE8_9BURK</name>
<sequence length="184" mass="19900">MKIFRRNNGFTLVELMTTISIAVILMAIAIPSFKTMIENQRLVTTASEFYAAVNLTRAEAIKRGARVNMVANDGAKWTSGWTVFIDANDNLLVDAGETIIFTHDATVANITSVNTFTDTSSTYISYTGNGRSRTKASSQQPQAGTVSFTLGDATRRVKINFLGRARICNPVANLSTCSSTVSGN</sequence>
<evidence type="ECO:0000256" key="10">
    <source>
        <dbReference type="ARBA" id="ARBA00030775"/>
    </source>
</evidence>
<dbReference type="Pfam" id="PF07963">
    <property type="entry name" value="N_methyl"/>
    <property type="match status" value="1"/>
</dbReference>
<evidence type="ECO:0000256" key="1">
    <source>
        <dbReference type="ARBA" id="ARBA00004377"/>
    </source>
</evidence>
<feature type="domain" description="General secretion pathway GspH" evidence="12">
    <location>
        <begin position="46"/>
        <end position="163"/>
    </location>
</feature>
<accession>A0A3Q9BQE8</accession>
<keyword evidence="3" id="KW-1003">Cell membrane</keyword>
<protein>
    <recommendedName>
        <fullName evidence="2">Type II secretion system protein H</fullName>
    </recommendedName>
    <alternativeName>
        <fullName evidence="10">General secretion pathway protein H</fullName>
    </alternativeName>
</protein>
<dbReference type="OrthoDB" id="8929668at2"/>
<evidence type="ECO:0000256" key="5">
    <source>
        <dbReference type="ARBA" id="ARBA00022519"/>
    </source>
</evidence>
<evidence type="ECO:0000256" key="2">
    <source>
        <dbReference type="ARBA" id="ARBA00021549"/>
    </source>
</evidence>
<dbReference type="EMBL" id="CP034464">
    <property type="protein sequence ID" value="AZP11327.1"/>
    <property type="molecule type" value="Genomic_DNA"/>
</dbReference>
<evidence type="ECO:0000256" key="9">
    <source>
        <dbReference type="ARBA" id="ARBA00025772"/>
    </source>
</evidence>
<feature type="transmembrane region" description="Helical" evidence="11">
    <location>
        <begin position="12"/>
        <end position="33"/>
    </location>
</feature>
<dbReference type="GO" id="GO:0005886">
    <property type="term" value="C:plasma membrane"/>
    <property type="evidence" value="ECO:0007669"/>
    <property type="project" value="UniProtKB-SubCell"/>
</dbReference>
<keyword evidence="14" id="KW-1185">Reference proteome</keyword>
<dbReference type="RefSeq" id="WP_126126715.1">
    <property type="nucleotide sequence ID" value="NZ_CP034464.1"/>
</dbReference>
<keyword evidence="5" id="KW-0997">Cell inner membrane</keyword>
<keyword evidence="7 11" id="KW-1133">Transmembrane helix</keyword>
<dbReference type="GO" id="GO:0015628">
    <property type="term" value="P:protein secretion by the type II secretion system"/>
    <property type="evidence" value="ECO:0007669"/>
    <property type="project" value="InterPro"/>
</dbReference>
<gene>
    <name evidence="13" type="ORF">EJN92_04480</name>
</gene>
<evidence type="ECO:0000256" key="3">
    <source>
        <dbReference type="ARBA" id="ARBA00022475"/>
    </source>
</evidence>
<dbReference type="InterPro" id="IPR045584">
    <property type="entry name" value="Pilin-like"/>
</dbReference>
<dbReference type="NCBIfam" id="TIGR02532">
    <property type="entry name" value="IV_pilin_GFxxxE"/>
    <property type="match status" value="1"/>
</dbReference>
<keyword evidence="6 11" id="KW-0812">Transmembrane</keyword>
<dbReference type="Proteomes" id="UP000275663">
    <property type="component" value="Chromosome"/>
</dbReference>
<evidence type="ECO:0000256" key="4">
    <source>
        <dbReference type="ARBA" id="ARBA00022481"/>
    </source>
</evidence>